<gene>
    <name evidence="2" type="ORF">HMPREF0022_01199</name>
</gene>
<dbReference type="SUPFAM" id="SSF54060">
    <property type="entry name" value="His-Me finger endonucleases"/>
    <property type="match status" value="1"/>
</dbReference>
<dbReference type="GO" id="GO:0003677">
    <property type="term" value="F:DNA binding"/>
    <property type="evidence" value="ECO:0007669"/>
    <property type="project" value="InterPro"/>
</dbReference>
<dbReference type="GO" id="GO:0004519">
    <property type="term" value="F:endonuclease activity"/>
    <property type="evidence" value="ECO:0007669"/>
    <property type="project" value="UniProtKB-KW"/>
</dbReference>
<dbReference type="Pfam" id="PF07463">
    <property type="entry name" value="NUMOD4"/>
    <property type="match status" value="1"/>
</dbReference>
<dbReference type="InterPro" id="IPR003615">
    <property type="entry name" value="HNH_nuc"/>
</dbReference>
<dbReference type="Pfam" id="PF04218">
    <property type="entry name" value="CENP-B_N"/>
    <property type="match status" value="1"/>
</dbReference>
<dbReference type="InterPro" id="IPR044925">
    <property type="entry name" value="His-Me_finger_sf"/>
</dbReference>
<accession>A0A828SUK9</accession>
<dbReference type="EMBL" id="ACYS02000030">
    <property type="protein sequence ID" value="EGJ69014.1"/>
    <property type="molecule type" value="Genomic_DNA"/>
</dbReference>
<comment type="caution">
    <text evidence="2">The sequence shown here is derived from an EMBL/GenBank/DDBJ whole genome shotgun (WGS) entry which is preliminary data.</text>
</comment>
<organism evidence="2 3">
    <name type="scientific">Acinetobacter baumannii 6014059</name>
    <dbReference type="NCBI Taxonomy" id="525242"/>
    <lineage>
        <taxon>Bacteria</taxon>
        <taxon>Pseudomonadati</taxon>
        <taxon>Pseudomonadota</taxon>
        <taxon>Gammaproteobacteria</taxon>
        <taxon>Moraxellales</taxon>
        <taxon>Moraxellaceae</taxon>
        <taxon>Acinetobacter</taxon>
        <taxon>Acinetobacter calcoaceticus/baumannii complex</taxon>
    </lineage>
</organism>
<dbReference type="AlphaFoldDB" id="A0A828SUK9"/>
<proteinExistence type="predicted"/>
<dbReference type="InterPro" id="IPR007889">
    <property type="entry name" value="HTH_Psq"/>
</dbReference>
<name>A0A828SUK9_ACIBA</name>
<dbReference type="Proteomes" id="UP000003204">
    <property type="component" value="Unassembled WGS sequence"/>
</dbReference>
<dbReference type="Gene3D" id="3.90.75.20">
    <property type="match status" value="1"/>
</dbReference>
<dbReference type="GO" id="GO:0016788">
    <property type="term" value="F:hydrolase activity, acting on ester bonds"/>
    <property type="evidence" value="ECO:0007669"/>
    <property type="project" value="InterPro"/>
</dbReference>
<evidence type="ECO:0000313" key="3">
    <source>
        <dbReference type="Proteomes" id="UP000003204"/>
    </source>
</evidence>
<dbReference type="InterPro" id="IPR010902">
    <property type="entry name" value="NUMOD4"/>
</dbReference>
<keyword evidence="2" id="KW-0378">Hydrolase</keyword>
<evidence type="ECO:0000259" key="1">
    <source>
        <dbReference type="SMART" id="SM00507"/>
    </source>
</evidence>
<dbReference type="SMART" id="SM00507">
    <property type="entry name" value="HNHc"/>
    <property type="match status" value="1"/>
</dbReference>
<dbReference type="RefSeq" id="WP_000371042.1">
    <property type="nucleotide sequence ID" value="NZ_GL891843.1"/>
</dbReference>
<dbReference type="Pfam" id="PF13392">
    <property type="entry name" value="HNH_3"/>
    <property type="match status" value="1"/>
</dbReference>
<keyword evidence="2" id="KW-0255">Endonuclease</keyword>
<feature type="domain" description="HNH nuclease" evidence="1">
    <location>
        <begin position="68"/>
        <end position="116"/>
    </location>
</feature>
<evidence type="ECO:0000313" key="2">
    <source>
        <dbReference type="EMBL" id="EGJ69014.1"/>
    </source>
</evidence>
<sequence length="198" mass="22234">MDNYKIKVCRNRGVVKTRFVEGFGKNYIVSNLGQVFSVARSGNWKLKQLKPNVNHKGYSRVTLKNGGECKTLSLHRVVAHAFIENHLGKTQVNHINGIKSDNDVANLEWCTPKENIHHALKTGLTKVSSGEKKSQLTNEDVLQIVSRYHNGEMLREISKDYPVSEQTLSSIVNGKSWSSVTGIQHSYIGKGVKRCQMN</sequence>
<keyword evidence="2" id="KW-0540">Nuclease</keyword>
<reference evidence="2 3" key="1">
    <citation type="submission" date="2011-04" db="EMBL/GenBank/DDBJ databases">
        <authorList>
            <person name="Weinstock G."/>
            <person name="Sodergren E."/>
            <person name="Clifton S."/>
            <person name="Fulton L."/>
            <person name="Fulton B."/>
            <person name="Courtney L."/>
            <person name="Fronick C."/>
            <person name="Harrison M."/>
            <person name="Strong C."/>
            <person name="Farmer C."/>
            <person name="Delahaunty K."/>
            <person name="Markovic C."/>
            <person name="Hall O."/>
            <person name="Minx P."/>
            <person name="Tomlinson C."/>
            <person name="Mitreva M."/>
            <person name="Hou S."/>
            <person name="Chen J."/>
            <person name="Wollam A."/>
            <person name="Pepin K.H."/>
            <person name="Johnson M."/>
            <person name="Bhonagiri V."/>
            <person name="Zhang X."/>
            <person name="Suruliraj S."/>
            <person name="Warren W."/>
            <person name="Chinwalla A."/>
            <person name="Mardis E.R."/>
            <person name="Wilson R.K."/>
        </authorList>
    </citation>
    <scope>NUCLEOTIDE SEQUENCE [LARGE SCALE GENOMIC DNA]</scope>
    <source>
        <strain evidence="2 3">6014059</strain>
    </source>
</reference>
<protein>
    <submittedName>
        <fullName evidence="2">HNH endonuclease domain protein</fullName>
    </submittedName>
</protein>